<proteinExistence type="predicted"/>
<comment type="caution">
    <text evidence="2">The sequence shown here is derived from an EMBL/GenBank/DDBJ whole genome shotgun (WGS) entry which is preliminary data.</text>
</comment>
<dbReference type="Gene3D" id="3.10.180.10">
    <property type="entry name" value="2,3-Dihydroxybiphenyl 1,2-Dioxygenase, domain 1"/>
    <property type="match status" value="1"/>
</dbReference>
<dbReference type="PROSITE" id="PS51819">
    <property type="entry name" value="VOC"/>
    <property type="match status" value="1"/>
</dbReference>
<dbReference type="Pfam" id="PF00903">
    <property type="entry name" value="Glyoxalase"/>
    <property type="match status" value="1"/>
</dbReference>
<dbReference type="PANTHER" id="PTHR10374:SF30">
    <property type="entry name" value="LACTOYLGLUTATHIONE LYASE"/>
    <property type="match status" value="1"/>
</dbReference>
<name>A0A9D1T0C4_9FIRM</name>
<dbReference type="AlphaFoldDB" id="A0A9D1T0C4"/>
<reference evidence="2" key="1">
    <citation type="submission" date="2020-10" db="EMBL/GenBank/DDBJ databases">
        <authorList>
            <person name="Gilroy R."/>
        </authorList>
    </citation>
    <scope>NUCLEOTIDE SEQUENCE</scope>
    <source>
        <strain evidence="2">4920</strain>
    </source>
</reference>
<dbReference type="EMBL" id="DVOF01000223">
    <property type="protein sequence ID" value="HIV03400.1"/>
    <property type="molecule type" value="Genomic_DNA"/>
</dbReference>
<reference evidence="2" key="2">
    <citation type="journal article" date="2021" name="PeerJ">
        <title>Extensive microbial diversity within the chicken gut microbiome revealed by metagenomics and culture.</title>
        <authorList>
            <person name="Gilroy R."/>
            <person name="Ravi A."/>
            <person name="Getino M."/>
            <person name="Pursley I."/>
            <person name="Horton D.L."/>
            <person name="Alikhan N.F."/>
            <person name="Baker D."/>
            <person name="Gharbi K."/>
            <person name="Hall N."/>
            <person name="Watson M."/>
            <person name="Adriaenssens E.M."/>
            <person name="Foster-Nyarko E."/>
            <person name="Jarju S."/>
            <person name="Secka A."/>
            <person name="Antonio M."/>
            <person name="Oren A."/>
            <person name="Chaudhuri R.R."/>
            <person name="La Ragione R."/>
            <person name="Hildebrand F."/>
            <person name="Pallen M.J."/>
        </authorList>
    </citation>
    <scope>NUCLEOTIDE SEQUENCE</scope>
    <source>
        <strain evidence="2">4920</strain>
    </source>
</reference>
<evidence type="ECO:0000313" key="3">
    <source>
        <dbReference type="Proteomes" id="UP000886743"/>
    </source>
</evidence>
<dbReference type="Proteomes" id="UP000886743">
    <property type="component" value="Unassembled WGS sequence"/>
</dbReference>
<dbReference type="InterPro" id="IPR037523">
    <property type="entry name" value="VOC_core"/>
</dbReference>
<dbReference type="PANTHER" id="PTHR10374">
    <property type="entry name" value="LACTOYLGLUTATHIONE LYASE GLYOXALASE I"/>
    <property type="match status" value="1"/>
</dbReference>
<dbReference type="SUPFAM" id="SSF54593">
    <property type="entry name" value="Glyoxalase/Bleomycin resistance protein/Dihydroxybiphenyl dioxygenase"/>
    <property type="match status" value="1"/>
</dbReference>
<protein>
    <submittedName>
        <fullName evidence="2">VOC family protein</fullName>
    </submittedName>
</protein>
<dbReference type="InterPro" id="IPR004360">
    <property type="entry name" value="Glyas_Fos-R_dOase_dom"/>
</dbReference>
<accession>A0A9D1T0C4</accession>
<evidence type="ECO:0000313" key="2">
    <source>
        <dbReference type="EMBL" id="HIV03400.1"/>
    </source>
</evidence>
<feature type="domain" description="VOC" evidence="1">
    <location>
        <begin position="4"/>
        <end position="121"/>
    </location>
</feature>
<evidence type="ECO:0000259" key="1">
    <source>
        <dbReference type="PROSITE" id="PS51819"/>
    </source>
</evidence>
<sequence>MKFTIAHNNITVLDLDKSLAFYEEALGLTPVKTTEAADKSFKIVFLGDGASAHKLELTWYRDKKEPWNLGDNEIHTAFVTDDFDAAYEKHKQMGCICFENTAMGLYFIADPDGYWIEILPEKR</sequence>
<gene>
    <name evidence="2" type="ORF">IAC74_07475</name>
</gene>
<dbReference type="InterPro" id="IPR029068">
    <property type="entry name" value="Glyas_Bleomycin-R_OHBP_Dase"/>
</dbReference>
<organism evidence="2 3">
    <name type="scientific">Candidatus Aphodoplasma excrementigallinarum</name>
    <dbReference type="NCBI Taxonomy" id="2840673"/>
    <lineage>
        <taxon>Bacteria</taxon>
        <taxon>Bacillati</taxon>
        <taxon>Bacillota</taxon>
        <taxon>Clostridia</taxon>
        <taxon>Eubacteriales</taxon>
        <taxon>Candidatus Aphodoplasma</taxon>
    </lineage>
</organism>